<comment type="caution">
    <text evidence="3">The sequence shown here is derived from an EMBL/GenBank/DDBJ whole genome shotgun (WGS) entry which is preliminary data.</text>
</comment>
<dbReference type="PANTHER" id="PTHR43648">
    <property type="entry name" value="ELECTRON TRANSFER FLAVOPROTEIN BETA SUBUNIT LYSINE METHYLTRANSFERASE"/>
    <property type="match status" value="1"/>
</dbReference>
<gene>
    <name evidence="3" type="ORF">NBRC116187_34620</name>
</gene>
<accession>A0ABP9ZUI1</accession>
<dbReference type="EMBL" id="BAABWD010000007">
    <property type="protein sequence ID" value="GAA6133102.1"/>
    <property type="molecule type" value="Genomic_DNA"/>
</dbReference>
<keyword evidence="3" id="KW-0689">Ribosomal protein</keyword>
<evidence type="ECO:0000313" key="3">
    <source>
        <dbReference type="EMBL" id="GAA6133102.1"/>
    </source>
</evidence>
<reference evidence="3 4" key="1">
    <citation type="submission" date="2024-04" db="EMBL/GenBank/DDBJ databases">
        <title>Draft genome sequence of Halopseudomonas sabulinigri NBRC 116187.</title>
        <authorList>
            <person name="Miyakawa T."/>
            <person name="Kusuya Y."/>
            <person name="Miura T."/>
        </authorList>
    </citation>
    <scope>NUCLEOTIDE SEQUENCE [LARGE SCALE GENOMIC DNA]</scope>
    <source>
        <strain evidence="3 4">4NH20-0042</strain>
    </source>
</reference>
<dbReference type="PANTHER" id="PTHR43648:SF1">
    <property type="entry name" value="ELECTRON TRANSFER FLAVOPROTEIN BETA SUBUNIT LYSINE METHYLTRANSFERASE"/>
    <property type="match status" value="1"/>
</dbReference>
<dbReference type="InterPro" id="IPR050078">
    <property type="entry name" value="Ribosomal_L11_MeTrfase_PrmA"/>
</dbReference>
<dbReference type="CDD" id="cd02440">
    <property type="entry name" value="AdoMet_MTases"/>
    <property type="match status" value="1"/>
</dbReference>
<dbReference type="InterPro" id="IPR029063">
    <property type="entry name" value="SAM-dependent_MTases_sf"/>
</dbReference>
<dbReference type="SUPFAM" id="SSF53335">
    <property type="entry name" value="S-adenosyl-L-methionine-dependent methyltransferases"/>
    <property type="match status" value="1"/>
</dbReference>
<dbReference type="Proteomes" id="UP001486808">
    <property type="component" value="Unassembled WGS sequence"/>
</dbReference>
<dbReference type="GO" id="GO:0032259">
    <property type="term" value="P:methylation"/>
    <property type="evidence" value="ECO:0007669"/>
    <property type="project" value="UniProtKB-KW"/>
</dbReference>
<proteinExistence type="predicted"/>
<evidence type="ECO:0000256" key="2">
    <source>
        <dbReference type="ARBA" id="ARBA00022679"/>
    </source>
</evidence>
<name>A0ABP9ZUI1_9GAMM</name>
<dbReference type="GO" id="GO:0005840">
    <property type="term" value="C:ribosome"/>
    <property type="evidence" value="ECO:0007669"/>
    <property type="project" value="UniProtKB-KW"/>
</dbReference>
<keyword evidence="2" id="KW-0808">Transferase</keyword>
<protein>
    <submittedName>
        <fullName evidence="3">50S ribosomal protein L11 methyltransferase</fullName>
    </submittedName>
</protein>
<dbReference type="Pfam" id="PF06325">
    <property type="entry name" value="PrmA"/>
    <property type="match status" value="1"/>
</dbReference>
<dbReference type="GO" id="GO:0008168">
    <property type="term" value="F:methyltransferase activity"/>
    <property type="evidence" value="ECO:0007669"/>
    <property type="project" value="UniProtKB-KW"/>
</dbReference>
<evidence type="ECO:0000256" key="1">
    <source>
        <dbReference type="ARBA" id="ARBA00022603"/>
    </source>
</evidence>
<dbReference type="Gene3D" id="3.40.50.150">
    <property type="entry name" value="Vaccinia Virus protein VP39"/>
    <property type="match status" value="1"/>
</dbReference>
<evidence type="ECO:0000313" key="4">
    <source>
        <dbReference type="Proteomes" id="UP001486808"/>
    </source>
</evidence>
<keyword evidence="4" id="KW-1185">Reference proteome</keyword>
<sequence length="243" mass="26673">MELPADSARRYNATKITADQPMTLAALNTELNKVLSDAQLLPARLPGLEELELWLLDPANLDRAFDAEETRRLLEHPPYWGFCWGSGLALARWVLDNPQQVRGKRVLDFGSGSGVVALACKLAGAQSVIACDLDQPAQLACALNARLNDMQLEIAADYFAVSGPLDLIIAADVLYDADNRPFLDHFAKRADAVLIADSRVRELNHPPYQRQQILPGRTWPDLGEPLEFRQVSLYAAGAALGTT</sequence>
<organism evidence="3 4">
    <name type="scientific">Halopseudomonas sabulinigri</name>
    <dbReference type="NCBI Taxonomy" id="472181"/>
    <lineage>
        <taxon>Bacteria</taxon>
        <taxon>Pseudomonadati</taxon>
        <taxon>Pseudomonadota</taxon>
        <taxon>Gammaproteobacteria</taxon>
        <taxon>Pseudomonadales</taxon>
        <taxon>Pseudomonadaceae</taxon>
        <taxon>Halopseudomonas</taxon>
    </lineage>
</organism>
<keyword evidence="1 3" id="KW-0489">Methyltransferase</keyword>
<keyword evidence="3" id="KW-0687">Ribonucleoprotein</keyword>